<evidence type="ECO:0000313" key="4">
    <source>
        <dbReference type="Proteomes" id="UP000002527"/>
    </source>
</evidence>
<accession>Q734C4</accession>
<feature type="coiled-coil region" evidence="1">
    <location>
        <begin position="37"/>
        <end position="64"/>
    </location>
</feature>
<dbReference type="AlphaFoldDB" id="Q734C4"/>
<dbReference type="SUPFAM" id="SSF58026">
    <property type="entry name" value="Delta-sleep-inducing peptide immunoreactive peptide"/>
    <property type="match status" value="1"/>
</dbReference>
<proteinExistence type="predicted"/>
<keyword evidence="1" id="KW-0175">Coiled coil</keyword>
<dbReference type="HOGENOM" id="CLU_181272_0_0_9"/>
<name>Q734C4_BACC1</name>
<gene>
    <name evidence="3" type="ordered locus">BCE_3483</name>
</gene>
<reference evidence="3 4" key="1">
    <citation type="journal article" date="2004" name="Nucleic Acids Res.">
        <title>The genome sequence of Bacillus cereus ATCC 10987 reveals metabolic adaptations and a large plasmid related to Bacillus anthracis pXO1.</title>
        <authorList>
            <person name="Rasko D.A."/>
            <person name="Ravel J."/>
            <person name="Okstad O.A."/>
            <person name="Helgason E."/>
            <person name="Cer R.Z."/>
            <person name="Jiang L."/>
            <person name="Shores K.A."/>
            <person name="Fouts D.E."/>
            <person name="Tourasse N.J."/>
            <person name="Angiuoli S.V."/>
            <person name="Kolonay J."/>
            <person name="Nelson W.C."/>
            <person name="Kolsto A.-B."/>
            <person name="Fraser C.M."/>
            <person name="Read T.D."/>
        </authorList>
    </citation>
    <scope>NUCLEOTIDE SEQUENCE [LARGE SCALE GENOMIC DNA]</scope>
    <source>
        <strain evidence="4">ATCC 10987 / NRS 248</strain>
    </source>
</reference>
<keyword evidence="2" id="KW-0812">Transmembrane</keyword>
<evidence type="ECO:0000313" key="3">
    <source>
        <dbReference type="EMBL" id="AAS42389.1"/>
    </source>
</evidence>
<evidence type="ECO:0000256" key="1">
    <source>
        <dbReference type="SAM" id="Coils"/>
    </source>
</evidence>
<sequence>MVQLIISGGCPPLIKVSLYKESCKMNLEKAKPVNEEVAELKELIKELHGSVHQLQSEVQQLRHERPVVEVRKGVQLSPTIVGQIGGMILGGLAIIGIFW</sequence>
<dbReference type="EMBL" id="AE017194">
    <property type="protein sequence ID" value="AAS42389.1"/>
    <property type="molecule type" value="Genomic_DNA"/>
</dbReference>
<protein>
    <recommendedName>
        <fullName evidence="5">TSC-22/dip/bun family protein</fullName>
    </recommendedName>
</protein>
<dbReference type="KEGG" id="bca:BCE_3483"/>
<dbReference type="Proteomes" id="UP000002527">
    <property type="component" value="Chromosome"/>
</dbReference>
<evidence type="ECO:0008006" key="5">
    <source>
        <dbReference type="Google" id="ProtNLM"/>
    </source>
</evidence>
<keyword evidence="2" id="KW-1133">Transmembrane helix</keyword>
<keyword evidence="2" id="KW-0472">Membrane</keyword>
<feature type="transmembrane region" description="Helical" evidence="2">
    <location>
        <begin position="80"/>
        <end position="98"/>
    </location>
</feature>
<evidence type="ECO:0000256" key="2">
    <source>
        <dbReference type="SAM" id="Phobius"/>
    </source>
</evidence>
<organism evidence="3 4">
    <name type="scientific">Bacillus cereus (strain ATCC 10987 / NRS 248)</name>
    <dbReference type="NCBI Taxonomy" id="222523"/>
    <lineage>
        <taxon>Bacteria</taxon>
        <taxon>Bacillati</taxon>
        <taxon>Bacillota</taxon>
        <taxon>Bacilli</taxon>
        <taxon>Bacillales</taxon>
        <taxon>Bacillaceae</taxon>
        <taxon>Bacillus</taxon>
        <taxon>Bacillus cereus group</taxon>
    </lineage>
</organism>